<dbReference type="AlphaFoldDB" id="A0A285CL59"/>
<organism evidence="3 4">
    <name type="scientific">Bacillus oleivorans</name>
    <dbReference type="NCBI Taxonomy" id="1448271"/>
    <lineage>
        <taxon>Bacteria</taxon>
        <taxon>Bacillati</taxon>
        <taxon>Bacillota</taxon>
        <taxon>Bacilli</taxon>
        <taxon>Bacillales</taxon>
        <taxon>Bacillaceae</taxon>
        <taxon>Bacillus</taxon>
    </lineage>
</organism>
<dbReference type="InterPro" id="IPR036514">
    <property type="entry name" value="SGNH_hydro_sf"/>
</dbReference>
<keyword evidence="1" id="KW-0175">Coiled coil</keyword>
<gene>
    <name evidence="3" type="ORF">SAMN05877753_102454</name>
</gene>
<name>A0A285CL59_9BACI</name>
<evidence type="ECO:0000313" key="4">
    <source>
        <dbReference type="Proteomes" id="UP000219546"/>
    </source>
</evidence>
<dbReference type="GO" id="GO:0004622">
    <property type="term" value="F:phosphatidylcholine lysophospholipase activity"/>
    <property type="evidence" value="ECO:0007669"/>
    <property type="project" value="TreeGrafter"/>
</dbReference>
<dbReference type="Proteomes" id="UP000219546">
    <property type="component" value="Unassembled WGS sequence"/>
</dbReference>
<dbReference type="PROSITE" id="PS51257">
    <property type="entry name" value="PROKAR_LIPOPROTEIN"/>
    <property type="match status" value="1"/>
</dbReference>
<dbReference type="Gene3D" id="3.40.50.1110">
    <property type="entry name" value="SGNH hydrolase"/>
    <property type="match status" value="1"/>
</dbReference>
<accession>A0A285CL59</accession>
<keyword evidence="4" id="KW-1185">Reference proteome</keyword>
<reference evidence="3 4" key="1">
    <citation type="submission" date="2017-08" db="EMBL/GenBank/DDBJ databases">
        <authorList>
            <person name="de Groot N.N."/>
        </authorList>
    </citation>
    <scope>NUCLEOTIDE SEQUENCE [LARGE SCALE GENOMIC DNA]</scope>
    <source>
        <strain evidence="3 4">JC228</strain>
    </source>
</reference>
<dbReference type="Pfam" id="PF13472">
    <property type="entry name" value="Lipase_GDSL_2"/>
    <property type="match status" value="1"/>
</dbReference>
<dbReference type="InterPro" id="IPR013830">
    <property type="entry name" value="SGNH_hydro"/>
</dbReference>
<feature type="coiled-coil region" evidence="1">
    <location>
        <begin position="151"/>
        <end position="178"/>
    </location>
</feature>
<dbReference type="InterPro" id="IPR051532">
    <property type="entry name" value="Ester_Hydrolysis_Enzymes"/>
</dbReference>
<dbReference type="SUPFAM" id="SSF52266">
    <property type="entry name" value="SGNH hydrolase"/>
    <property type="match status" value="1"/>
</dbReference>
<evidence type="ECO:0000259" key="2">
    <source>
        <dbReference type="Pfam" id="PF13472"/>
    </source>
</evidence>
<evidence type="ECO:0000313" key="3">
    <source>
        <dbReference type="EMBL" id="SNX68292.1"/>
    </source>
</evidence>
<dbReference type="PANTHER" id="PTHR30383">
    <property type="entry name" value="THIOESTERASE 1/PROTEASE 1/LYSOPHOSPHOLIPASE L1"/>
    <property type="match status" value="1"/>
</dbReference>
<feature type="domain" description="SGNH hydrolase-type esterase" evidence="2">
    <location>
        <begin position="60"/>
        <end position="251"/>
    </location>
</feature>
<dbReference type="RefSeq" id="WP_179714186.1">
    <property type="nucleotide sequence ID" value="NZ_JBEPMQ010000001.1"/>
</dbReference>
<protein>
    <submittedName>
        <fullName evidence="3">Lysophospholipase L1-like esterase</fullName>
    </submittedName>
</protein>
<dbReference type="PANTHER" id="PTHR30383:SF27">
    <property type="entry name" value="SPORE GERMINATION LIPASE LIPC"/>
    <property type="match status" value="1"/>
</dbReference>
<dbReference type="EMBL" id="OAOP01000002">
    <property type="protein sequence ID" value="SNX68292.1"/>
    <property type="molecule type" value="Genomic_DNA"/>
</dbReference>
<sequence length="282" mass="31890">MKQILTIFLYTLLMVTFVSGCSTMTTKLHSTRDLTEGNENDLFKNSFPLDFIPRTIEIAAIGDSLTKGVGSSSISGGYLPYLESALMETGSFLDIKMNNFGVRGERTDELLKRLRNQEIINTLKTADVILVTTGGNDIMKVIKGNISQLDISDFENALPDYEKNISQLLQQIRNINEEATVYLLGVYNPLSSLIPQIQEFNTIIDMWNQVSQDQVNHYSNMFFVDIASIFAEGLNVLFEEDFFHPNDLGYEKMASAIYNEMIFSRRINSWGTPMIQAGRNEE</sequence>
<evidence type="ECO:0000256" key="1">
    <source>
        <dbReference type="SAM" id="Coils"/>
    </source>
</evidence>
<proteinExistence type="predicted"/>